<keyword evidence="2" id="KW-1185">Reference proteome</keyword>
<dbReference type="InterPro" id="IPR045864">
    <property type="entry name" value="aa-tRNA-synth_II/BPL/LPL"/>
</dbReference>
<organism evidence="1 2">
    <name type="scientific">Symbiodinium natans</name>
    <dbReference type="NCBI Taxonomy" id="878477"/>
    <lineage>
        <taxon>Eukaryota</taxon>
        <taxon>Sar</taxon>
        <taxon>Alveolata</taxon>
        <taxon>Dinophyceae</taxon>
        <taxon>Suessiales</taxon>
        <taxon>Symbiodiniaceae</taxon>
        <taxon>Symbiodinium</taxon>
    </lineage>
</organism>
<dbReference type="SUPFAM" id="SSF55681">
    <property type="entry name" value="Class II aaRS and biotin synthetases"/>
    <property type="match status" value="1"/>
</dbReference>
<accession>A0A812QPB9</accession>
<evidence type="ECO:0000313" key="1">
    <source>
        <dbReference type="EMBL" id="CAE7396777.1"/>
    </source>
</evidence>
<dbReference type="EMBL" id="CAJNDS010002258">
    <property type="protein sequence ID" value="CAE7396777.1"/>
    <property type="molecule type" value="Genomic_DNA"/>
</dbReference>
<evidence type="ECO:0000313" key="2">
    <source>
        <dbReference type="Proteomes" id="UP000604046"/>
    </source>
</evidence>
<dbReference type="OrthoDB" id="1350766at2759"/>
<dbReference type="Proteomes" id="UP000604046">
    <property type="component" value="Unassembled WGS sequence"/>
</dbReference>
<gene>
    <name evidence="1" type="primary">proS</name>
    <name evidence="1" type="ORF">SNAT2548_LOCUS21601</name>
</gene>
<dbReference type="AlphaFoldDB" id="A0A812QPB9"/>
<protein>
    <submittedName>
        <fullName evidence="1">ProS protein</fullName>
    </submittedName>
</protein>
<comment type="caution">
    <text evidence="1">The sequence shown here is derived from an EMBL/GenBank/DDBJ whole genome shotgun (WGS) entry which is preliminary data.</text>
</comment>
<sequence length="70" mass="7863">MASLCPDPRKFWWLEADTGTVEVGWEGIQRLLDPKIKAMGAQNAYFPLLIPVSFLSKEASHVDGFAKDRL</sequence>
<dbReference type="Gene3D" id="3.30.930.10">
    <property type="entry name" value="Bira Bifunctional Protein, Domain 2"/>
    <property type="match status" value="1"/>
</dbReference>
<proteinExistence type="predicted"/>
<reference evidence="1" key="1">
    <citation type="submission" date="2021-02" db="EMBL/GenBank/DDBJ databases">
        <authorList>
            <person name="Dougan E. K."/>
            <person name="Rhodes N."/>
            <person name="Thang M."/>
            <person name="Chan C."/>
        </authorList>
    </citation>
    <scope>NUCLEOTIDE SEQUENCE</scope>
</reference>
<name>A0A812QPB9_9DINO</name>